<dbReference type="EnsemblFungi" id="PTTG_00871-t43_1">
    <property type="protein sequence ID" value="PTTG_00871-t43_1-p1"/>
    <property type="gene ID" value="PTTG_00871"/>
</dbReference>
<evidence type="ECO:0000256" key="1">
    <source>
        <dbReference type="SAM" id="MobiDB-lite"/>
    </source>
</evidence>
<keyword evidence="4" id="KW-1185">Reference proteome</keyword>
<dbReference type="EMBL" id="ADAS02000051">
    <property type="protein sequence ID" value="OAV93387.1"/>
    <property type="molecule type" value="Genomic_DNA"/>
</dbReference>
<dbReference type="Proteomes" id="UP000005240">
    <property type="component" value="Unassembled WGS sequence"/>
</dbReference>
<reference evidence="3" key="4">
    <citation type="submission" date="2025-05" db="UniProtKB">
        <authorList>
            <consortium name="EnsemblFungi"/>
        </authorList>
    </citation>
    <scope>IDENTIFICATION</scope>
    <source>
        <strain evidence="3">isolate 1-1 / race 1 (BBBD)</strain>
    </source>
</reference>
<organism evidence="2">
    <name type="scientific">Puccinia triticina (isolate 1-1 / race 1 (BBBD))</name>
    <name type="common">Brown leaf rust fungus</name>
    <dbReference type="NCBI Taxonomy" id="630390"/>
    <lineage>
        <taxon>Eukaryota</taxon>
        <taxon>Fungi</taxon>
        <taxon>Dikarya</taxon>
        <taxon>Basidiomycota</taxon>
        <taxon>Pucciniomycotina</taxon>
        <taxon>Pucciniomycetes</taxon>
        <taxon>Pucciniales</taxon>
        <taxon>Pucciniaceae</taxon>
        <taxon>Puccinia</taxon>
    </lineage>
</organism>
<dbReference type="OMA" id="MISEYRY"/>
<accession>A0A0C4EJF3</accession>
<dbReference type="VEuPathDB" id="FungiDB:PTTG_00871"/>
<evidence type="ECO:0000313" key="4">
    <source>
        <dbReference type="Proteomes" id="UP000005240"/>
    </source>
</evidence>
<evidence type="ECO:0000313" key="3">
    <source>
        <dbReference type="EnsemblFungi" id="PTTG_00871-t43_1-p1"/>
    </source>
</evidence>
<sequence>MEESEEIKPADKFVAEDIILDVPEPNVDNIEGEEIGSNDGSSDEDEFSKQPSKSKNPVNAILKKVNFVIQRITCSAAKRSKYNTWCQKLDYDGPSLIAGYGIRWNIKFQSRDRGYKARQIISKLLENERDRQERKGGKNYYNNVEILRDKWFVVNKLNNMLSKMEGDHSSACLMISEYRYIKAFIKEKIRLTTSAESEF</sequence>
<dbReference type="PROSITE" id="PS50096">
    <property type="entry name" value="IQ"/>
    <property type="match status" value="1"/>
</dbReference>
<proteinExistence type="predicted"/>
<reference evidence="3 4" key="3">
    <citation type="journal article" date="2017" name="G3 (Bethesda)">
        <title>Comparative analysis highlights variable genome content of wheat rusts and divergence of the mating loci.</title>
        <authorList>
            <person name="Cuomo C.A."/>
            <person name="Bakkeren G."/>
            <person name="Khalil H.B."/>
            <person name="Panwar V."/>
            <person name="Joly D."/>
            <person name="Linning R."/>
            <person name="Sakthikumar S."/>
            <person name="Song X."/>
            <person name="Adiconis X."/>
            <person name="Fan L."/>
            <person name="Goldberg J.M."/>
            <person name="Levin J.Z."/>
            <person name="Young S."/>
            <person name="Zeng Q."/>
            <person name="Anikster Y."/>
            <person name="Bruce M."/>
            <person name="Wang M."/>
            <person name="Yin C."/>
            <person name="McCallum B."/>
            <person name="Szabo L.J."/>
            <person name="Hulbert S."/>
            <person name="Chen X."/>
            <person name="Fellers J.P."/>
        </authorList>
    </citation>
    <scope>NUCLEOTIDE SEQUENCE</scope>
    <source>
        <strain evidence="4">Isolate 1-1 / race 1 (BBBD)</strain>
        <strain evidence="3">isolate 1-1 / race 1 (BBBD)</strain>
    </source>
</reference>
<gene>
    <name evidence="2" type="ORF">PTTG_00871</name>
</gene>
<reference evidence="2" key="2">
    <citation type="submission" date="2016-05" db="EMBL/GenBank/DDBJ databases">
        <title>Comparative analysis highlights variable genome content of wheat rusts and divergence of the mating loci.</title>
        <authorList>
            <person name="Cuomo C.A."/>
            <person name="Bakkeren G."/>
            <person name="Szabo L."/>
            <person name="Khalil H."/>
            <person name="Joly D."/>
            <person name="Goldberg J."/>
            <person name="Young S."/>
            <person name="Zeng Q."/>
            <person name="Fellers J."/>
        </authorList>
    </citation>
    <scope>NUCLEOTIDE SEQUENCE [LARGE SCALE GENOMIC DNA]</scope>
    <source>
        <strain evidence="2">1-1 BBBD Race 1</strain>
    </source>
</reference>
<name>A0A0C4EJF3_PUCT1</name>
<feature type="region of interest" description="Disordered" evidence="1">
    <location>
        <begin position="22"/>
        <end position="55"/>
    </location>
</feature>
<dbReference type="AlphaFoldDB" id="A0A0C4EJF3"/>
<reference evidence="2" key="1">
    <citation type="submission" date="2009-11" db="EMBL/GenBank/DDBJ databases">
        <authorList>
            <consortium name="The Broad Institute Genome Sequencing Platform"/>
            <person name="Ward D."/>
            <person name="Feldgarden M."/>
            <person name="Earl A."/>
            <person name="Young S.K."/>
            <person name="Zeng Q."/>
            <person name="Koehrsen M."/>
            <person name="Alvarado L."/>
            <person name="Berlin A."/>
            <person name="Bochicchio J."/>
            <person name="Borenstein D."/>
            <person name="Chapman S.B."/>
            <person name="Chen Z."/>
            <person name="Engels R."/>
            <person name="Freedman E."/>
            <person name="Gellesch M."/>
            <person name="Goldberg J."/>
            <person name="Griggs A."/>
            <person name="Gujja S."/>
            <person name="Heilman E."/>
            <person name="Heiman D."/>
            <person name="Hepburn T."/>
            <person name="Howarth C."/>
            <person name="Jen D."/>
            <person name="Larson L."/>
            <person name="Lewis B."/>
            <person name="Mehta T."/>
            <person name="Park D."/>
            <person name="Pearson M."/>
            <person name="Roberts A."/>
            <person name="Saif S."/>
            <person name="Shea T."/>
            <person name="Shenoy N."/>
            <person name="Sisk P."/>
            <person name="Stolte C."/>
            <person name="Sykes S."/>
            <person name="Thomson T."/>
            <person name="Walk T."/>
            <person name="White J."/>
            <person name="Yandava C."/>
            <person name="Izard J."/>
            <person name="Baranova O.V."/>
            <person name="Blanton J.M."/>
            <person name="Tanner A.C."/>
            <person name="Dewhirst F.E."/>
            <person name="Haas B."/>
            <person name="Nusbaum C."/>
            <person name="Birren B."/>
        </authorList>
    </citation>
    <scope>NUCLEOTIDE SEQUENCE [LARGE SCALE GENOMIC DNA]</scope>
    <source>
        <strain evidence="2">1-1 BBBD Race 1</strain>
    </source>
</reference>
<evidence type="ECO:0000313" key="2">
    <source>
        <dbReference type="EMBL" id="OAV93387.1"/>
    </source>
</evidence>
<dbReference type="OrthoDB" id="2506354at2759"/>
<protein>
    <submittedName>
        <fullName evidence="2 3">Uncharacterized protein</fullName>
    </submittedName>
</protein>
<feature type="compositionally biased region" description="Acidic residues" evidence="1">
    <location>
        <begin position="30"/>
        <end position="46"/>
    </location>
</feature>